<gene>
    <name evidence="2" type="ORF">GLW05_11870</name>
</gene>
<evidence type="ECO:0000313" key="2">
    <source>
        <dbReference type="EMBL" id="MYL34295.1"/>
    </source>
</evidence>
<dbReference type="AlphaFoldDB" id="A0A6I4ZVS6"/>
<feature type="domain" description="Integrase catalytic" evidence="1">
    <location>
        <begin position="158"/>
        <end position="335"/>
    </location>
</feature>
<dbReference type="SUPFAM" id="SSF53098">
    <property type="entry name" value="Ribonuclease H-like"/>
    <property type="match status" value="1"/>
</dbReference>
<dbReference type="GO" id="GO:0003676">
    <property type="term" value="F:nucleic acid binding"/>
    <property type="evidence" value="ECO:0007669"/>
    <property type="project" value="InterPro"/>
</dbReference>
<dbReference type="PROSITE" id="PS50994">
    <property type="entry name" value="INTEGRASE"/>
    <property type="match status" value="1"/>
</dbReference>
<evidence type="ECO:0000313" key="3">
    <source>
        <dbReference type="Proteomes" id="UP000468638"/>
    </source>
</evidence>
<dbReference type="GO" id="GO:0015074">
    <property type="term" value="P:DNA integration"/>
    <property type="evidence" value="ECO:0007669"/>
    <property type="project" value="InterPro"/>
</dbReference>
<reference evidence="2 3" key="1">
    <citation type="submission" date="2019-11" db="EMBL/GenBank/DDBJ databases">
        <title>Genome sequences of 17 halophilic strains isolated from different environments.</title>
        <authorList>
            <person name="Furrow R.E."/>
        </authorList>
    </citation>
    <scope>NUCLEOTIDE SEQUENCE [LARGE SCALE GENOMIC DNA]</scope>
    <source>
        <strain evidence="2 3">22514_16_FS</strain>
    </source>
</reference>
<accession>A0A6I4ZVS6</accession>
<dbReference type="InterPro" id="IPR036397">
    <property type="entry name" value="RNaseH_sf"/>
</dbReference>
<dbReference type="RefSeq" id="WP_160848594.1">
    <property type="nucleotide sequence ID" value="NZ_WMEQ01000008.1"/>
</dbReference>
<dbReference type="InterPro" id="IPR050900">
    <property type="entry name" value="Transposase_IS3/IS150/IS904"/>
</dbReference>
<dbReference type="PANTHER" id="PTHR46889">
    <property type="entry name" value="TRANSPOSASE INSF FOR INSERTION SEQUENCE IS3B-RELATED"/>
    <property type="match status" value="1"/>
</dbReference>
<dbReference type="Proteomes" id="UP000468638">
    <property type="component" value="Unassembled WGS sequence"/>
</dbReference>
<dbReference type="EMBL" id="WMEQ01000008">
    <property type="protein sequence ID" value="MYL34295.1"/>
    <property type="molecule type" value="Genomic_DNA"/>
</dbReference>
<dbReference type="PANTHER" id="PTHR46889:SF4">
    <property type="entry name" value="TRANSPOSASE INSO FOR INSERTION SEQUENCE ELEMENT IS911B-RELATED"/>
    <property type="match status" value="1"/>
</dbReference>
<sequence length="360" mass="42543">MDFIHSILSLLAYLFQFIKLHFKSTHNLRLENIALKSQLSIYNHHYQKNQLPKPRPNQAFRQLWVILSKIHSGWKDALIIVKPETVIKWHRTAFKRFWKRKSQKTGRPTLSKEWISTIKKVHKENSLHSPEKIHDRLALLGLKNVPAPNTIAKYLPNIRKTPTKKQIDSWKSFIHNHLSETWAMDFLTVPTIKMEILYVFVIIHHETRKIIQFGVTKNPNSSWVKQQLRNATPYGQTPKYLIHDNDPVFRSRDIQDFLKSSGIQSKPTSYRSPWQNAYVERVNGTLRREVLDYLIPLHETHLEKKLAEYINYYNNDRTHQGINYKTPIPSPTYIPMKIEESKLKETPILGGLYHTYKRVS</sequence>
<evidence type="ECO:0000259" key="1">
    <source>
        <dbReference type="PROSITE" id="PS50994"/>
    </source>
</evidence>
<dbReference type="Pfam" id="PF13683">
    <property type="entry name" value="rve_3"/>
    <property type="match status" value="1"/>
</dbReference>
<name>A0A6I4ZVS6_9BACI</name>
<organism evidence="2 3">
    <name type="scientific">Pontibacillus yanchengensis</name>
    <dbReference type="NCBI Taxonomy" id="462910"/>
    <lineage>
        <taxon>Bacteria</taxon>
        <taxon>Bacillati</taxon>
        <taxon>Bacillota</taxon>
        <taxon>Bacilli</taxon>
        <taxon>Bacillales</taxon>
        <taxon>Bacillaceae</taxon>
        <taxon>Pontibacillus</taxon>
    </lineage>
</organism>
<dbReference type="InterPro" id="IPR001584">
    <property type="entry name" value="Integrase_cat-core"/>
</dbReference>
<dbReference type="OrthoDB" id="9781005at2"/>
<dbReference type="InterPro" id="IPR012337">
    <property type="entry name" value="RNaseH-like_sf"/>
</dbReference>
<protein>
    <submittedName>
        <fullName evidence="2">DDE-type integrase/transposase/recombinase</fullName>
    </submittedName>
</protein>
<dbReference type="Gene3D" id="3.30.420.10">
    <property type="entry name" value="Ribonuclease H-like superfamily/Ribonuclease H"/>
    <property type="match status" value="1"/>
</dbReference>
<comment type="caution">
    <text evidence="2">The sequence shown here is derived from an EMBL/GenBank/DDBJ whole genome shotgun (WGS) entry which is preliminary data.</text>
</comment>
<proteinExistence type="predicted"/>